<gene>
    <name evidence="1" type="ORF">GCM10009855_14450</name>
</gene>
<name>A0ABP5UC99_9ACTN</name>
<comment type="caution">
    <text evidence="1">The sequence shown here is derived from an EMBL/GenBank/DDBJ whole genome shotgun (WGS) entry which is preliminary data.</text>
</comment>
<protein>
    <submittedName>
        <fullName evidence="1">Uncharacterized protein</fullName>
    </submittedName>
</protein>
<dbReference type="EMBL" id="BAAARB010000005">
    <property type="protein sequence ID" value="GAA2376243.1"/>
    <property type="molecule type" value="Genomic_DNA"/>
</dbReference>
<evidence type="ECO:0000313" key="2">
    <source>
        <dbReference type="Proteomes" id="UP001501170"/>
    </source>
</evidence>
<keyword evidence="2" id="KW-1185">Reference proteome</keyword>
<organism evidence="1 2">
    <name type="scientific">Gordonia cholesterolivorans</name>
    <dbReference type="NCBI Taxonomy" id="559625"/>
    <lineage>
        <taxon>Bacteria</taxon>
        <taxon>Bacillati</taxon>
        <taxon>Actinomycetota</taxon>
        <taxon>Actinomycetes</taxon>
        <taxon>Mycobacteriales</taxon>
        <taxon>Gordoniaceae</taxon>
        <taxon>Gordonia</taxon>
    </lineage>
</organism>
<dbReference type="Proteomes" id="UP001501170">
    <property type="component" value="Unassembled WGS sequence"/>
</dbReference>
<accession>A0ABP5UC99</accession>
<evidence type="ECO:0000313" key="1">
    <source>
        <dbReference type="EMBL" id="GAA2376243.1"/>
    </source>
</evidence>
<sequence>MTFPTFDTDHPDRGVDGDAARHVQHEIAIPMRIDETDSFVRVPLRSVYVDDGLTGWKFEIGPYSVEGAAARTLANSLAHFGALSGHFRPAGGHE</sequence>
<dbReference type="RefSeq" id="WP_346075654.1">
    <property type="nucleotide sequence ID" value="NZ_BAAARB010000005.1"/>
</dbReference>
<reference evidence="2" key="1">
    <citation type="journal article" date="2019" name="Int. J. Syst. Evol. Microbiol.">
        <title>The Global Catalogue of Microorganisms (GCM) 10K type strain sequencing project: providing services to taxonomists for standard genome sequencing and annotation.</title>
        <authorList>
            <consortium name="The Broad Institute Genomics Platform"/>
            <consortium name="The Broad Institute Genome Sequencing Center for Infectious Disease"/>
            <person name="Wu L."/>
            <person name="Ma J."/>
        </authorList>
    </citation>
    <scope>NUCLEOTIDE SEQUENCE [LARGE SCALE GENOMIC DNA]</scope>
    <source>
        <strain evidence="2">JCM 16227</strain>
    </source>
</reference>
<proteinExistence type="predicted"/>